<comment type="cofactor">
    <cofactor evidence="5">
        <name>Mg(2+)</name>
        <dbReference type="ChEBI" id="CHEBI:18420"/>
    </cofactor>
</comment>
<dbReference type="PIRSF" id="PIRSF006806">
    <property type="entry name" value="FTHF_cligase"/>
    <property type="match status" value="1"/>
</dbReference>
<comment type="caution">
    <text evidence="6">The sequence shown here is derived from an EMBL/GenBank/DDBJ whole genome shotgun (WGS) entry which is preliminary data.</text>
</comment>
<dbReference type="SUPFAM" id="SSF100950">
    <property type="entry name" value="NagB/RpiA/CoA transferase-like"/>
    <property type="match status" value="1"/>
</dbReference>
<evidence type="ECO:0000256" key="5">
    <source>
        <dbReference type="RuleBase" id="RU361279"/>
    </source>
</evidence>
<comment type="catalytic activity">
    <reaction evidence="5">
        <text>(6S)-5-formyl-5,6,7,8-tetrahydrofolate + ATP = (6R)-5,10-methenyltetrahydrofolate + ADP + phosphate</text>
        <dbReference type="Rhea" id="RHEA:10488"/>
        <dbReference type="ChEBI" id="CHEBI:30616"/>
        <dbReference type="ChEBI" id="CHEBI:43474"/>
        <dbReference type="ChEBI" id="CHEBI:57455"/>
        <dbReference type="ChEBI" id="CHEBI:57457"/>
        <dbReference type="ChEBI" id="CHEBI:456216"/>
        <dbReference type="EC" id="6.3.3.2"/>
    </reaction>
</comment>
<evidence type="ECO:0000256" key="3">
    <source>
        <dbReference type="ARBA" id="ARBA00022840"/>
    </source>
</evidence>
<accession>A0A1F5H3Q0</accession>
<keyword evidence="5" id="KW-0479">Metal-binding</keyword>
<dbReference type="NCBIfam" id="TIGR02727">
    <property type="entry name" value="MTHFS_bact"/>
    <property type="match status" value="1"/>
</dbReference>
<dbReference type="GO" id="GO:0009396">
    <property type="term" value="P:folic acid-containing compound biosynthetic process"/>
    <property type="evidence" value="ECO:0007669"/>
    <property type="project" value="TreeGrafter"/>
</dbReference>
<dbReference type="GO" id="GO:0035999">
    <property type="term" value="P:tetrahydrofolate interconversion"/>
    <property type="evidence" value="ECO:0007669"/>
    <property type="project" value="TreeGrafter"/>
</dbReference>
<dbReference type="GO" id="GO:0046872">
    <property type="term" value="F:metal ion binding"/>
    <property type="evidence" value="ECO:0007669"/>
    <property type="project" value="UniProtKB-KW"/>
</dbReference>
<comment type="similarity">
    <text evidence="1 5">Belongs to the 5-formyltetrahydrofolate cyclo-ligase family.</text>
</comment>
<keyword evidence="5" id="KW-0460">Magnesium</keyword>
<sequence>MVIIDKKKLRDIYLKKRTHVLHLEVSKKSKVIARKLLKMPEIRGKRNFSVYLPINNEVDTKIIIGKLIEQGANIFVPYYSKSTDDYLFARFGGWRDLEEGPYKIPQPKNSHPQESGLIEVAIIPGVAFSKNGVRTGYGKGVFDRLLAKSNALKIGLAYDFQIVDEITHEEHDLLMDIIVTEKMVYRF</sequence>
<dbReference type="Gene3D" id="3.40.50.10420">
    <property type="entry name" value="NagB/RpiA/CoA transferase-like"/>
    <property type="match status" value="1"/>
</dbReference>
<feature type="binding site" evidence="4">
    <location>
        <begin position="6"/>
        <end position="10"/>
    </location>
    <ligand>
        <name>ATP</name>
        <dbReference type="ChEBI" id="CHEBI:30616"/>
    </ligand>
</feature>
<dbReference type="AlphaFoldDB" id="A0A1F5H3Q0"/>
<reference evidence="6 7" key="1">
    <citation type="journal article" date="2016" name="Nat. Commun.">
        <title>Thousands of microbial genomes shed light on interconnected biogeochemical processes in an aquifer system.</title>
        <authorList>
            <person name="Anantharaman K."/>
            <person name="Brown C.T."/>
            <person name="Hug L.A."/>
            <person name="Sharon I."/>
            <person name="Castelle C.J."/>
            <person name="Probst A.J."/>
            <person name="Thomas B.C."/>
            <person name="Singh A."/>
            <person name="Wilkins M.J."/>
            <person name="Karaoz U."/>
            <person name="Brodie E.L."/>
            <person name="Williams K.H."/>
            <person name="Hubbard S.S."/>
            <person name="Banfield J.F."/>
        </authorList>
    </citation>
    <scope>NUCLEOTIDE SEQUENCE [LARGE SCALE GENOMIC DNA]</scope>
</reference>
<dbReference type="GO" id="GO:0030272">
    <property type="term" value="F:5-formyltetrahydrofolate cyclo-ligase activity"/>
    <property type="evidence" value="ECO:0007669"/>
    <property type="project" value="UniProtKB-EC"/>
</dbReference>
<name>A0A1F5H3Q0_9BACT</name>
<dbReference type="Proteomes" id="UP000177039">
    <property type="component" value="Unassembled WGS sequence"/>
</dbReference>
<evidence type="ECO:0000256" key="1">
    <source>
        <dbReference type="ARBA" id="ARBA00010638"/>
    </source>
</evidence>
<feature type="binding site" evidence="4">
    <location>
        <position position="57"/>
    </location>
    <ligand>
        <name>substrate</name>
    </ligand>
</feature>
<keyword evidence="2 4" id="KW-0547">Nucleotide-binding</keyword>
<proteinExistence type="inferred from homology"/>
<dbReference type="EC" id="6.3.3.2" evidence="5"/>
<protein>
    <recommendedName>
        <fullName evidence="5">5-formyltetrahydrofolate cyclo-ligase</fullName>
        <ecNumber evidence="5">6.3.3.2</ecNumber>
    </recommendedName>
</protein>
<dbReference type="PANTHER" id="PTHR23407:SF1">
    <property type="entry name" value="5-FORMYLTETRAHYDROFOLATE CYCLO-LIGASE"/>
    <property type="match status" value="1"/>
</dbReference>
<dbReference type="InterPro" id="IPR024185">
    <property type="entry name" value="FTHF_cligase-like_sf"/>
</dbReference>
<evidence type="ECO:0000313" key="7">
    <source>
        <dbReference type="Proteomes" id="UP000177039"/>
    </source>
</evidence>
<dbReference type="PANTHER" id="PTHR23407">
    <property type="entry name" value="ATPASE INHIBITOR/5-FORMYLTETRAHYDROFOLATE CYCLO-LIGASE"/>
    <property type="match status" value="1"/>
</dbReference>
<feature type="binding site" evidence="4">
    <location>
        <position position="52"/>
    </location>
    <ligand>
        <name>substrate</name>
    </ligand>
</feature>
<evidence type="ECO:0000256" key="4">
    <source>
        <dbReference type="PIRSR" id="PIRSR006806-1"/>
    </source>
</evidence>
<dbReference type="GO" id="GO:0005524">
    <property type="term" value="F:ATP binding"/>
    <property type="evidence" value="ECO:0007669"/>
    <property type="project" value="UniProtKB-KW"/>
</dbReference>
<dbReference type="EMBL" id="MFBT01000032">
    <property type="protein sequence ID" value="OGD98731.1"/>
    <property type="molecule type" value="Genomic_DNA"/>
</dbReference>
<gene>
    <name evidence="6" type="ORF">A3B54_04790</name>
</gene>
<organism evidence="6 7">
    <name type="scientific">Candidatus Curtissbacteria bacterium RIFCSPLOWO2_01_FULL_42_50</name>
    <dbReference type="NCBI Taxonomy" id="1797730"/>
    <lineage>
        <taxon>Bacteria</taxon>
        <taxon>Candidatus Curtissiibacteriota</taxon>
    </lineage>
</organism>
<evidence type="ECO:0000256" key="2">
    <source>
        <dbReference type="ARBA" id="ARBA00022741"/>
    </source>
</evidence>
<keyword evidence="6" id="KW-0436">Ligase</keyword>
<dbReference type="InterPro" id="IPR037171">
    <property type="entry name" value="NagB/RpiA_transferase-like"/>
</dbReference>
<dbReference type="Pfam" id="PF01812">
    <property type="entry name" value="5-FTHF_cyc-lig"/>
    <property type="match status" value="1"/>
</dbReference>
<dbReference type="InterPro" id="IPR002698">
    <property type="entry name" value="FTHF_cligase"/>
</dbReference>
<keyword evidence="3 4" id="KW-0067">ATP-binding</keyword>
<evidence type="ECO:0000313" key="6">
    <source>
        <dbReference type="EMBL" id="OGD98731.1"/>
    </source>
</evidence>